<reference evidence="1 2" key="1">
    <citation type="journal article" date="2016" name="Nat. Commun.">
        <title>Thousands of microbial genomes shed light on interconnected biogeochemical processes in an aquifer system.</title>
        <authorList>
            <person name="Anantharaman K."/>
            <person name="Brown C.T."/>
            <person name="Hug L.A."/>
            <person name="Sharon I."/>
            <person name="Castelle C.J."/>
            <person name="Probst A.J."/>
            <person name="Thomas B.C."/>
            <person name="Singh A."/>
            <person name="Wilkins M.J."/>
            <person name="Karaoz U."/>
            <person name="Brodie E.L."/>
            <person name="Williams K.H."/>
            <person name="Hubbard S.S."/>
            <person name="Banfield J.F."/>
        </authorList>
    </citation>
    <scope>NUCLEOTIDE SEQUENCE [LARGE SCALE GENOMIC DNA]</scope>
</reference>
<dbReference type="AlphaFoldDB" id="A0A1F8ARN8"/>
<proteinExistence type="predicted"/>
<evidence type="ECO:0000313" key="2">
    <source>
        <dbReference type="Proteomes" id="UP000178603"/>
    </source>
</evidence>
<name>A0A1F8ARN8_9BACT</name>
<organism evidence="1 2">
    <name type="scientific">Candidatus Woesebacteria bacterium RIFCSPHIGHO2_12_FULL_41_24</name>
    <dbReference type="NCBI Taxonomy" id="1802510"/>
    <lineage>
        <taxon>Bacteria</taxon>
        <taxon>Candidatus Woeseibacteriota</taxon>
    </lineage>
</organism>
<gene>
    <name evidence="1" type="ORF">A3E44_00605</name>
</gene>
<dbReference type="Proteomes" id="UP000178603">
    <property type="component" value="Unassembled WGS sequence"/>
</dbReference>
<comment type="caution">
    <text evidence="1">The sequence shown here is derived from an EMBL/GenBank/DDBJ whole genome shotgun (WGS) entry which is preliminary data.</text>
</comment>
<dbReference type="EMBL" id="MGGW01000017">
    <property type="protein sequence ID" value="OGM54169.1"/>
    <property type="molecule type" value="Genomic_DNA"/>
</dbReference>
<protein>
    <submittedName>
        <fullName evidence="1">Uncharacterized protein</fullName>
    </submittedName>
</protein>
<accession>A0A1F8ARN8</accession>
<sequence>MRRRLASKKKSRSVSFLWKVICLAVLLGLALVFVLLRKAYWDGSSNFTFVTSGESGTVTLYTFHSQSGSVIKVNVPGDIEVDVARDYGKLKIKNLWLFSQNEKIGGLLLQETVIAAFGFPVESWVEESGAALLTGNSLDRLQAIFLPFESDLNIGDKIRIFLYGLKLSNEGYVEINLDDYPSFVKSVRLVGGEEGFVVVEDNIPARMLGVFSDPLITGKNLNVVVYSAPDSWLKAKKLGKIVEILGPEIALLETKEGISLDDGCLVKSTDGYTRRKFARIFGCEESNNLPGGNFGIEVIVGNKLFL</sequence>
<evidence type="ECO:0000313" key="1">
    <source>
        <dbReference type="EMBL" id="OGM54169.1"/>
    </source>
</evidence>